<protein>
    <submittedName>
        <fullName evidence="1">ImmA/IrrE family metallo-endopeptidase</fullName>
    </submittedName>
</protein>
<dbReference type="Proteomes" id="UP000308828">
    <property type="component" value="Unassembled WGS sequence"/>
</dbReference>
<dbReference type="OrthoDB" id="9794834at2"/>
<comment type="caution">
    <text evidence="1">The sequence shown here is derived from an EMBL/GenBank/DDBJ whole genome shotgun (WGS) entry which is preliminary data.</text>
</comment>
<dbReference type="Gene3D" id="1.10.10.2910">
    <property type="match status" value="1"/>
</dbReference>
<organism evidence="1 2">
    <name type="scientific">Peteryoungia ipomoeae</name>
    <dbReference type="NCBI Taxonomy" id="1210932"/>
    <lineage>
        <taxon>Bacteria</taxon>
        <taxon>Pseudomonadati</taxon>
        <taxon>Pseudomonadota</taxon>
        <taxon>Alphaproteobacteria</taxon>
        <taxon>Hyphomicrobiales</taxon>
        <taxon>Rhizobiaceae</taxon>
        <taxon>Peteryoungia</taxon>
    </lineage>
</organism>
<keyword evidence="2" id="KW-1185">Reference proteome</keyword>
<evidence type="ECO:0000313" key="2">
    <source>
        <dbReference type="Proteomes" id="UP000308828"/>
    </source>
</evidence>
<dbReference type="AlphaFoldDB" id="A0A4S8P5I8"/>
<evidence type="ECO:0000313" key="1">
    <source>
        <dbReference type="EMBL" id="THV25440.1"/>
    </source>
</evidence>
<accession>A0A4S8P5I8</accession>
<dbReference type="EMBL" id="STGV01000001">
    <property type="protein sequence ID" value="THV25440.1"/>
    <property type="molecule type" value="Genomic_DNA"/>
</dbReference>
<sequence>MFRTWRAESFPHPKDISVQSLGYSAYQPQRSKLRLKQTRSQKTLRQQATPSRGYNMPRDIYIGRGLSASTLTALASATRSLCDIGDREDFDIIRFLEVEINKIIPDFYLFIEADAAMNGSKAFVTEDSNGIVVAETVYNDACGGLYYARKILAHEFGHVLLHHKRGNETKHFSLNGYKKQIKGMEVYHSAEWQADTFAIVLLISPNQVSSRTRPSDLCIRYKMSPKQAEFILKRLNNIRLGGPDYDRSAAKAVLSELIAKRSSQPATGNQLSLFA</sequence>
<proteinExistence type="predicted"/>
<reference evidence="1 2" key="1">
    <citation type="submission" date="2019-04" db="EMBL/GenBank/DDBJ databases">
        <title>Genome sequence of strain shin9-1.</title>
        <authorList>
            <person name="Gao J."/>
            <person name="Sun J."/>
        </authorList>
    </citation>
    <scope>NUCLEOTIDE SEQUENCE [LARGE SCALE GENOMIC DNA]</scope>
    <source>
        <strain evidence="2">shin9-1</strain>
    </source>
</reference>
<gene>
    <name evidence="1" type="ORF">FAA97_04400</name>
</gene>
<name>A0A4S8P5I8_9HYPH</name>